<keyword evidence="3 4" id="KW-0687">Ribonucleoprotein</keyword>
<dbReference type="GO" id="GO:0006412">
    <property type="term" value="P:translation"/>
    <property type="evidence" value="ECO:0007669"/>
    <property type="project" value="InterPro"/>
</dbReference>
<evidence type="ECO:0000313" key="7">
    <source>
        <dbReference type="Proteomes" id="UP000036987"/>
    </source>
</evidence>
<accession>A0A0K9PRA6</accession>
<evidence type="ECO:0000256" key="5">
    <source>
        <dbReference type="SAM" id="MobiDB-lite"/>
    </source>
</evidence>
<organism evidence="6 7">
    <name type="scientific">Zostera marina</name>
    <name type="common">Eelgrass</name>
    <dbReference type="NCBI Taxonomy" id="29655"/>
    <lineage>
        <taxon>Eukaryota</taxon>
        <taxon>Viridiplantae</taxon>
        <taxon>Streptophyta</taxon>
        <taxon>Embryophyta</taxon>
        <taxon>Tracheophyta</taxon>
        <taxon>Spermatophyta</taxon>
        <taxon>Magnoliopsida</taxon>
        <taxon>Liliopsida</taxon>
        <taxon>Zosteraceae</taxon>
        <taxon>Zostera</taxon>
    </lineage>
</organism>
<feature type="region of interest" description="Disordered" evidence="5">
    <location>
        <begin position="187"/>
        <end position="206"/>
    </location>
</feature>
<evidence type="ECO:0000256" key="3">
    <source>
        <dbReference type="ARBA" id="ARBA00023274"/>
    </source>
</evidence>
<reference evidence="7" key="1">
    <citation type="journal article" date="2016" name="Nature">
        <title>The genome of the seagrass Zostera marina reveals angiosperm adaptation to the sea.</title>
        <authorList>
            <person name="Olsen J.L."/>
            <person name="Rouze P."/>
            <person name="Verhelst B."/>
            <person name="Lin Y.-C."/>
            <person name="Bayer T."/>
            <person name="Collen J."/>
            <person name="Dattolo E."/>
            <person name="De Paoli E."/>
            <person name="Dittami S."/>
            <person name="Maumus F."/>
            <person name="Michel G."/>
            <person name="Kersting A."/>
            <person name="Lauritano C."/>
            <person name="Lohaus R."/>
            <person name="Toepel M."/>
            <person name="Tonon T."/>
            <person name="Vanneste K."/>
            <person name="Amirebrahimi M."/>
            <person name="Brakel J."/>
            <person name="Bostroem C."/>
            <person name="Chovatia M."/>
            <person name="Grimwood J."/>
            <person name="Jenkins J.W."/>
            <person name="Jueterbock A."/>
            <person name="Mraz A."/>
            <person name="Stam W.T."/>
            <person name="Tice H."/>
            <person name="Bornberg-Bauer E."/>
            <person name="Green P.J."/>
            <person name="Pearson G.A."/>
            <person name="Procaccini G."/>
            <person name="Duarte C.M."/>
            <person name="Schmutz J."/>
            <person name="Reusch T.B.H."/>
            <person name="Van de Peer Y."/>
        </authorList>
    </citation>
    <scope>NUCLEOTIDE SEQUENCE [LARGE SCALE GENOMIC DNA]</scope>
    <source>
        <strain evidence="7">cv. Finnish</strain>
    </source>
</reference>
<dbReference type="Pfam" id="PF01294">
    <property type="entry name" value="Ribosomal_L13e"/>
    <property type="match status" value="1"/>
</dbReference>
<name>A0A0K9PRA6_ZOSMR</name>
<sequence>MKHNNVISPGHFRKKWQNHVKTWFNQPLRKQRRRIARQKKAVKVFPRPTAGLLRPIVQCQTRKYNMKTRAGRGFSLEELKVAGIPKKLAPTIGIAFDHRRKNRSLEGLQTNVERLKTYKAKLVIFPKRAGKFKAGDSTLEELSNATQVTGDYMPIVNSQPTVEIVKVTEEMKKFSAYGKLRLERMNKRHHGARLKKAAEAEKEDKK</sequence>
<gene>
    <name evidence="6" type="ORF">ZOSMA_194G00100</name>
</gene>
<dbReference type="EMBL" id="LFYR01000710">
    <property type="protein sequence ID" value="KMZ70747.1"/>
    <property type="molecule type" value="Genomic_DNA"/>
</dbReference>
<evidence type="ECO:0000256" key="2">
    <source>
        <dbReference type="ARBA" id="ARBA00022980"/>
    </source>
</evidence>
<evidence type="ECO:0000313" key="6">
    <source>
        <dbReference type="EMBL" id="KMZ70747.1"/>
    </source>
</evidence>
<comment type="similarity">
    <text evidence="1 4">Belongs to the eukaryotic ribosomal protein eL13 family.</text>
</comment>
<dbReference type="PANTHER" id="PTHR11722">
    <property type="entry name" value="60S RIBOSOMAL PROTEIN L13"/>
    <property type="match status" value="1"/>
</dbReference>
<dbReference type="STRING" id="29655.A0A0K9PRA6"/>
<dbReference type="Proteomes" id="UP000036987">
    <property type="component" value="Unassembled WGS sequence"/>
</dbReference>
<dbReference type="InterPro" id="IPR001380">
    <property type="entry name" value="Ribosomal_eL13"/>
</dbReference>
<dbReference type="AlphaFoldDB" id="A0A0K9PRA6"/>
<dbReference type="Gene3D" id="1.20.5.110">
    <property type="match status" value="1"/>
</dbReference>
<comment type="caution">
    <text evidence="6">The sequence shown here is derived from an EMBL/GenBank/DDBJ whole genome shotgun (WGS) entry which is preliminary data.</text>
</comment>
<dbReference type="GO" id="GO:0003735">
    <property type="term" value="F:structural constituent of ribosome"/>
    <property type="evidence" value="ECO:0000318"/>
    <property type="project" value="GO_Central"/>
</dbReference>
<dbReference type="GO" id="GO:0022625">
    <property type="term" value="C:cytosolic large ribosomal subunit"/>
    <property type="evidence" value="ECO:0000318"/>
    <property type="project" value="GO_Central"/>
</dbReference>
<protein>
    <recommendedName>
        <fullName evidence="4">60S ribosomal protein L13</fullName>
    </recommendedName>
</protein>
<dbReference type="FunFam" id="1.20.5.110:FF:000003">
    <property type="entry name" value="60S ribosomal protein L13"/>
    <property type="match status" value="1"/>
</dbReference>
<dbReference type="PANTHER" id="PTHR11722:SF0">
    <property type="entry name" value="LARGE RIBOSOMAL SUBUNIT PROTEIN EL13"/>
    <property type="match status" value="1"/>
</dbReference>
<proteinExistence type="inferred from homology"/>
<evidence type="ECO:0000256" key="1">
    <source>
        <dbReference type="ARBA" id="ARBA00005640"/>
    </source>
</evidence>
<dbReference type="HAMAP" id="MF_00499">
    <property type="entry name" value="Ribosomal_eL13"/>
    <property type="match status" value="1"/>
</dbReference>
<dbReference type="OMA" id="IQKNHFR"/>
<keyword evidence="2 4" id="KW-0689">Ribosomal protein</keyword>
<feature type="compositionally biased region" description="Basic and acidic residues" evidence="5">
    <location>
        <begin position="196"/>
        <end position="206"/>
    </location>
</feature>
<dbReference type="PROSITE" id="PS01104">
    <property type="entry name" value="RIBOSOMAL_L13E"/>
    <property type="match status" value="1"/>
</dbReference>
<dbReference type="GO" id="GO:0003723">
    <property type="term" value="F:RNA binding"/>
    <property type="evidence" value="ECO:0000318"/>
    <property type="project" value="GO_Central"/>
</dbReference>
<keyword evidence="7" id="KW-1185">Reference proteome</keyword>
<dbReference type="InterPro" id="IPR018256">
    <property type="entry name" value="Ribosomal_eL13_CS"/>
</dbReference>
<dbReference type="OrthoDB" id="10264538at2759"/>
<evidence type="ECO:0000256" key="4">
    <source>
        <dbReference type="RuleBase" id="RU000572"/>
    </source>
</evidence>